<dbReference type="EMBL" id="CP018867">
    <property type="protein sequence ID" value="AUI71780.1"/>
    <property type="molecule type" value="Genomic_DNA"/>
</dbReference>
<evidence type="ECO:0000259" key="1">
    <source>
        <dbReference type="PROSITE" id="PS51186"/>
    </source>
</evidence>
<sequence length="170" mass="20104">MLLIGKDIKIRDFEETDFPQYFELVQDKNNHDLAGLEYTDSEQTAHELFELYRQRKDAHVIATQNNNIMIGIIEMNHRGEYSGLSQTREIGFVIDQKYRQKGYATESVRLIIDYGFKELHLREIWASTEENNKVPQTVLKKLKFKYVYSADQALPFAERSNIVKYYLLQE</sequence>
<dbReference type="SUPFAM" id="SSF55729">
    <property type="entry name" value="Acyl-CoA N-acyltransferases (Nat)"/>
    <property type="match status" value="1"/>
</dbReference>
<dbReference type="GO" id="GO:0016747">
    <property type="term" value="F:acyltransferase activity, transferring groups other than amino-acyl groups"/>
    <property type="evidence" value="ECO:0007669"/>
    <property type="project" value="InterPro"/>
</dbReference>
<dbReference type="AlphaFoldDB" id="A0A2K9HGW5"/>
<proteinExistence type="predicted"/>
<protein>
    <recommendedName>
        <fullName evidence="1">N-acetyltransferase domain-containing protein</fullName>
    </recommendedName>
</protein>
<dbReference type="KEGG" id="lali:LA20249_06145"/>
<dbReference type="RefSeq" id="WP_057739007.1">
    <property type="nucleotide sequence ID" value="NZ_AZDQ01000031.1"/>
</dbReference>
<accession>A0A2K9HGW5</accession>
<gene>
    <name evidence="2" type="ORF">LA20249_06145</name>
</gene>
<keyword evidence="3" id="KW-1185">Reference proteome</keyword>
<feature type="domain" description="N-acetyltransferase" evidence="1">
    <location>
        <begin position="8"/>
        <end position="170"/>
    </location>
</feature>
<dbReference type="InterPro" id="IPR016181">
    <property type="entry name" value="Acyl_CoA_acyltransferase"/>
</dbReference>
<organism evidence="2 3">
    <name type="scientific">Companilactobacillus alimentarius DSM 20249</name>
    <dbReference type="NCBI Taxonomy" id="1423720"/>
    <lineage>
        <taxon>Bacteria</taxon>
        <taxon>Bacillati</taxon>
        <taxon>Bacillota</taxon>
        <taxon>Bacilli</taxon>
        <taxon>Lactobacillales</taxon>
        <taxon>Lactobacillaceae</taxon>
        <taxon>Companilactobacillus</taxon>
    </lineage>
</organism>
<dbReference type="Proteomes" id="UP000234653">
    <property type="component" value="Chromosome"/>
</dbReference>
<dbReference type="InterPro" id="IPR051531">
    <property type="entry name" value="N-acetyltransferase"/>
</dbReference>
<evidence type="ECO:0000313" key="2">
    <source>
        <dbReference type="EMBL" id="AUI71780.1"/>
    </source>
</evidence>
<dbReference type="STRING" id="1423720.FC67_GL000824"/>
<dbReference type="PANTHER" id="PTHR43792">
    <property type="entry name" value="GNAT FAMILY, PUTATIVE (AFU_ORTHOLOGUE AFUA_3G00765)-RELATED-RELATED"/>
    <property type="match status" value="1"/>
</dbReference>
<dbReference type="InterPro" id="IPR000182">
    <property type="entry name" value="GNAT_dom"/>
</dbReference>
<evidence type="ECO:0000313" key="3">
    <source>
        <dbReference type="Proteomes" id="UP000234653"/>
    </source>
</evidence>
<name>A0A2K9HGW5_9LACO</name>
<dbReference type="Gene3D" id="3.40.630.30">
    <property type="match status" value="1"/>
</dbReference>
<reference evidence="2 3" key="1">
    <citation type="submission" date="2016-12" db="EMBL/GenBank/DDBJ databases">
        <title>The whole genome sequencing and assembly of Lactobacillus alimentarius DSM 20249T strain.</title>
        <authorList>
            <person name="Lee Y.-J."/>
            <person name="Yi H."/>
            <person name="Bahn Y.-S."/>
            <person name="Kim J.F."/>
            <person name="Lee D.-W."/>
        </authorList>
    </citation>
    <scope>NUCLEOTIDE SEQUENCE [LARGE SCALE GENOMIC DNA]</scope>
    <source>
        <strain evidence="2 3">DSM 20249</strain>
    </source>
</reference>
<dbReference type="PROSITE" id="PS51186">
    <property type="entry name" value="GNAT"/>
    <property type="match status" value="1"/>
</dbReference>
<dbReference type="Pfam" id="PF13302">
    <property type="entry name" value="Acetyltransf_3"/>
    <property type="match status" value="1"/>
</dbReference>
<dbReference type="OrthoDB" id="9798081at2"/>